<evidence type="ECO:0000313" key="2">
    <source>
        <dbReference type="EMBL" id="NFR61192.1"/>
    </source>
</evidence>
<evidence type="ECO:0000313" key="4">
    <source>
        <dbReference type="Proteomes" id="UP000033052"/>
    </source>
</evidence>
<evidence type="ECO:0000313" key="5">
    <source>
        <dbReference type="Proteomes" id="UP000223854"/>
    </source>
</evidence>
<dbReference type="RefSeq" id="WP_003493044.1">
    <property type="nucleotide sequence ID" value="NZ_CBCRVC010000015.1"/>
</dbReference>
<dbReference type="InterPro" id="IPR005560">
    <property type="entry name" value="Csp_YhjQ"/>
</dbReference>
<protein>
    <submittedName>
        <fullName evidence="1">Ferredoxin</fullName>
    </submittedName>
    <submittedName>
        <fullName evidence="2">Four-helix bundle copper-binding protein</fullName>
    </submittedName>
</protein>
<dbReference type="Proteomes" id="UP000033052">
    <property type="component" value="Chromosome"/>
</dbReference>
<reference evidence="2 6" key="4">
    <citation type="submission" date="2019-04" db="EMBL/GenBank/DDBJ databases">
        <title>Genome sequencing of Clostridium botulinum Groups I-IV and Clostridium butyricum.</title>
        <authorList>
            <person name="Brunt J."/>
            <person name="Van Vliet A.H.M."/>
            <person name="Stringer S.C."/>
            <person name="Carter A.T."/>
            <person name="Peck M.W."/>
        </authorList>
    </citation>
    <scope>NUCLEOTIDE SEQUENCE [LARGE SCALE GENOMIC DNA]</scope>
    <source>
        <strain evidence="2 6">IFR 18/108</strain>
    </source>
</reference>
<accession>A0A7X5SX25</accession>
<name>A0A7X5SX25_CLOSG</name>
<reference evidence="1 4" key="2">
    <citation type="journal article" date="2015" name="PLoS ONE">
        <title>A universal mariner transposon system for forward genetic studies in the genus clostridium.</title>
        <authorList>
            <person name="Zhang Y."/>
            <person name="Grosse-Honebrink A."/>
            <person name="Minton N.P."/>
        </authorList>
    </citation>
    <scope>NUCLEOTIDE SEQUENCE [LARGE SCALE GENOMIC DNA]</scope>
    <source>
        <strain evidence="1 4">NCIMB 10696</strain>
    </source>
</reference>
<evidence type="ECO:0000313" key="1">
    <source>
        <dbReference type="EMBL" id="AKC61379.1"/>
    </source>
</evidence>
<dbReference type="KEGG" id="cld:CLSPO_c06570"/>
<proteinExistence type="predicted"/>
<reference evidence="1" key="1">
    <citation type="submission" date="2014-08" db="EMBL/GenBank/DDBJ databases">
        <authorList>
            <person name="Kubiak A."/>
            <person name="Poehlein A."/>
            <person name="Daniel R."/>
            <person name="Minton N.P."/>
        </authorList>
    </citation>
    <scope>NUCLEOTIDE SEQUENCE</scope>
    <source>
        <strain evidence="1">NCIMB 10696</strain>
    </source>
</reference>
<evidence type="ECO:0000313" key="3">
    <source>
        <dbReference type="EMBL" id="PHH01380.1"/>
    </source>
</evidence>
<dbReference type="EMBL" id="SXCS01000003">
    <property type="protein sequence ID" value="NFR61192.1"/>
    <property type="molecule type" value="Genomic_DNA"/>
</dbReference>
<organism evidence="2 6">
    <name type="scientific">Clostridium sporogenes</name>
    <dbReference type="NCBI Taxonomy" id="1509"/>
    <lineage>
        <taxon>Bacteria</taxon>
        <taxon>Bacillati</taxon>
        <taxon>Bacillota</taxon>
        <taxon>Clostridia</taxon>
        <taxon>Eubacteriales</taxon>
        <taxon>Clostridiaceae</taxon>
        <taxon>Clostridium</taxon>
    </lineage>
</organism>
<dbReference type="Proteomes" id="UP000223854">
    <property type="component" value="Unassembled WGS sequence"/>
</dbReference>
<dbReference type="CDD" id="cd08026">
    <property type="entry name" value="DUF326"/>
    <property type="match status" value="1"/>
</dbReference>
<gene>
    <name evidence="1" type="ORF">CLSPO_c06570</name>
    <name evidence="3" type="ORF">CRX47_16685</name>
    <name evidence="2" type="ORF">FDF70_06740</name>
</gene>
<dbReference type="Proteomes" id="UP000486601">
    <property type="component" value="Unassembled WGS sequence"/>
</dbReference>
<dbReference type="EMBL" id="CP009225">
    <property type="protein sequence ID" value="AKC61379.1"/>
    <property type="molecule type" value="Genomic_DNA"/>
</dbReference>
<dbReference type="Gene3D" id="1.20.1270.360">
    <property type="match status" value="1"/>
</dbReference>
<dbReference type="GeneID" id="92937413"/>
<keyword evidence="5" id="KW-1185">Reference proteome</keyword>
<evidence type="ECO:0000313" key="6">
    <source>
        <dbReference type="Proteomes" id="UP000486601"/>
    </source>
</evidence>
<dbReference type="PANTHER" id="PTHR37310:SF1">
    <property type="entry name" value="CYTOPLASMIC PROTEIN"/>
    <property type="match status" value="1"/>
</dbReference>
<dbReference type="InterPro" id="IPR044543">
    <property type="entry name" value="YHJQ-like"/>
</dbReference>
<dbReference type="PANTHER" id="PTHR37310">
    <property type="entry name" value="CYTOPLASMIC PROTEIN-RELATED"/>
    <property type="match status" value="1"/>
</dbReference>
<dbReference type="Pfam" id="PF03860">
    <property type="entry name" value="Csp"/>
    <property type="match status" value="1"/>
</dbReference>
<reference evidence="3 5" key="3">
    <citation type="submission" date="2017-09" db="EMBL/GenBank/DDBJ databases">
        <title>FDA dAtabase for Regulatory Grade micrObial Sequences (FDA-ARGOS): Supporting development and validation of Infectious Disease Dx tests.</title>
        <authorList>
            <person name="Kerrigan L."/>
            <person name="Long C."/>
            <person name="Tallon L.J."/>
            <person name="Sadzewicz L."/>
            <person name="Ott S."/>
            <person name="Zhao X."/>
            <person name="Nagaraj S."/>
            <person name="Vavikolanu K."/>
            <person name="Aluvathingal J."/>
            <person name="Nadendla S."/>
            <person name="Sichtig H."/>
        </authorList>
    </citation>
    <scope>NUCLEOTIDE SEQUENCE [LARGE SCALE GENOMIC DNA]</scope>
    <source>
        <strain evidence="3 5">FDAARGOS_423</strain>
    </source>
</reference>
<sequence length="115" mass="12899">MGIVTNSTDKFQKCIDECNRCAQACYECFKACLDESDVGARKNCIKILVECAQMCEMSSGIMSMNGQFAKEHCQLCATICDKCAQECEMFKDDHCQKCAQECHTCANECRNMANM</sequence>
<dbReference type="AlphaFoldDB" id="A0A7X5SX25"/>
<dbReference type="EMBL" id="PDLH01000007">
    <property type="protein sequence ID" value="PHH01380.1"/>
    <property type="molecule type" value="Genomic_DNA"/>
</dbReference>